<dbReference type="EMBL" id="JAVHNS010000002">
    <property type="protein sequence ID" value="KAK6362200.1"/>
    <property type="molecule type" value="Genomic_DNA"/>
</dbReference>
<name>A0AAV9VJQ8_9PEZI</name>
<protein>
    <submittedName>
        <fullName evidence="1">Uncharacterized protein</fullName>
    </submittedName>
</protein>
<keyword evidence="2" id="KW-1185">Reference proteome</keyword>
<gene>
    <name evidence="1" type="ORF">TWF730_005896</name>
</gene>
<evidence type="ECO:0000313" key="1">
    <source>
        <dbReference type="EMBL" id="KAK6362200.1"/>
    </source>
</evidence>
<reference evidence="1 2" key="1">
    <citation type="submission" date="2019-10" db="EMBL/GenBank/DDBJ databases">
        <authorList>
            <person name="Palmer J.M."/>
        </authorList>
    </citation>
    <scope>NUCLEOTIDE SEQUENCE [LARGE SCALE GENOMIC DNA]</scope>
    <source>
        <strain evidence="1 2">TWF730</strain>
    </source>
</reference>
<dbReference type="Proteomes" id="UP001373714">
    <property type="component" value="Unassembled WGS sequence"/>
</dbReference>
<accession>A0AAV9VJQ8</accession>
<comment type="caution">
    <text evidence="1">The sequence shown here is derived from an EMBL/GenBank/DDBJ whole genome shotgun (WGS) entry which is preliminary data.</text>
</comment>
<dbReference type="AlphaFoldDB" id="A0AAV9VJQ8"/>
<proteinExistence type="predicted"/>
<organism evidence="1 2">
    <name type="scientific">Orbilia blumenaviensis</name>
    <dbReference type="NCBI Taxonomy" id="1796055"/>
    <lineage>
        <taxon>Eukaryota</taxon>
        <taxon>Fungi</taxon>
        <taxon>Dikarya</taxon>
        <taxon>Ascomycota</taxon>
        <taxon>Pezizomycotina</taxon>
        <taxon>Orbiliomycetes</taxon>
        <taxon>Orbiliales</taxon>
        <taxon>Orbiliaceae</taxon>
        <taxon>Orbilia</taxon>
    </lineage>
</organism>
<sequence>MSAKQPISILPVSTHNFDLENFGPALTLPNRLKIDFQIDETNPTLGAITAIDGQKLDEPISFEKVEMEIPGQYSFKSTFQGGIVVRGYEVYFSYGEVILNNGTQFVPEADVEVDATRPKLKGIALLRFGEKGEQEFQSGQARITIPNKGH</sequence>
<evidence type="ECO:0000313" key="2">
    <source>
        <dbReference type="Proteomes" id="UP001373714"/>
    </source>
</evidence>